<dbReference type="GO" id="GO:0004523">
    <property type="term" value="F:RNA-DNA hybrid ribonuclease activity"/>
    <property type="evidence" value="ECO:0007669"/>
    <property type="project" value="InterPro"/>
</dbReference>
<comment type="caution">
    <text evidence="2">The sequence shown here is derived from an EMBL/GenBank/DDBJ whole genome shotgun (WGS) entry which is preliminary data.</text>
</comment>
<dbReference type="InterPro" id="IPR002156">
    <property type="entry name" value="RNaseH_domain"/>
</dbReference>
<reference evidence="2 3" key="1">
    <citation type="submission" date="2024-01" db="EMBL/GenBank/DDBJ databases">
        <title>The genome of the rayed Mediterranean limpet Patella caerulea (Linnaeus, 1758).</title>
        <authorList>
            <person name="Anh-Thu Weber A."/>
            <person name="Halstead-Nussloch G."/>
        </authorList>
    </citation>
    <scope>NUCLEOTIDE SEQUENCE [LARGE SCALE GENOMIC DNA]</scope>
    <source>
        <strain evidence="2">AATW-2023a</strain>
        <tissue evidence="2">Whole specimen</tissue>
    </source>
</reference>
<evidence type="ECO:0000313" key="2">
    <source>
        <dbReference type="EMBL" id="KAK6171734.1"/>
    </source>
</evidence>
<dbReference type="Gene3D" id="3.30.420.10">
    <property type="entry name" value="Ribonuclease H-like superfamily/Ribonuclease H"/>
    <property type="match status" value="1"/>
</dbReference>
<protein>
    <recommendedName>
        <fullName evidence="1">RNase H type-1 domain-containing protein</fullName>
    </recommendedName>
</protein>
<organism evidence="2 3">
    <name type="scientific">Patella caerulea</name>
    <name type="common">Rayed Mediterranean limpet</name>
    <dbReference type="NCBI Taxonomy" id="87958"/>
    <lineage>
        <taxon>Eukaryota</taxon>
        <taxon>Metazoa</taxon>
        <taxon>Spiralia</taxon>
        <taxon>Lophotrochozoa</taxon>
        <taxon>Mollusca</taxon>
        <taxon>Gastropoda</taxon>
        <taxon>Patellogastropoda</taxon>
        <taxon>Patelloidea</taxon>
        <taxon>Patellidae</taxon>
        <taxon>Patella</taxon>
    </lineage>
</organism>
<name>A0AAN8PAE9_PATCE</name>
<dbReference type="EMBL" id="JAZGQO010000013">
    <property type="protein sequence ID" value="KAK6171734.1"/>
    <property type="molecule type" value="Genomic_DNA"/>
</dbReference>
<sequence length="168" mass="18564">MMKTNTIPSFGIRIQHLLLEAGISHDSIANTPFFETPPWSISPPKIDLDLTKNRKKDTSSTVFQTLFGELRSKCGDYAPIYTDGSKDGDRVASATVTPSETISVRLPPAATIFTAELRAIFQALEFIQSSTSLKHVIFTDSLSSLRAINNKQLVHPLVADIYRLLLSQ</sequence>
<proteinExistence type="predicted"/>
<evidence type="ECO:0000313" key="3">
    <source>
        <dbReference type="Proteomes" id="UP001347796"/>
    </source>
</evidence>
<keyword evidence="3" id="KW-1185">Reference proteome</keyword>
<dbReference type="Proteomes" id="UP001347796">
    <property type="component" value="Unassembled WGS sequence"/>
</dbReference>
<feature type="domain" description="RNase H type-1" evidence="1">
    <location>
        <begin position="80"/>
        <end position="150"/>
    </location>
</feature>
<dbReference type="InterPro" id="IPR036397">
    <property type="entry name" value="RNaseH_sf"/>
</dbReference>
<evidence type="ECO:0000259" key="1">
    <source>
        <dbReference type="Pfam" id="PF00075"/>
    </source>
</evidence>
<dbReference type="InterPro" id="IPR012337">
    <property type="entry name" value="RNaseH-like_sf"/>
</dbReference>
<dbReference type="GO" id="GO:0003676">
    <property type="term" value="F:nucleic acid binding"/>
    <property type="evidence" value="ECO:0007669"/>
    <property type="project" value="InterPro"/>
</dbReference>
<dbReference type="Pfam" id="PF00075">
    <property type="entry name" value="RNase_H"/>
    <property type="match status" value="1"/>
</dbReference>
<gene>
    <name evidence="2" type="ORF">SNE40_018172</name>
</gene>
<dbReference type="AlphaFoldDB" id="A0AAN8PAE9"/>
<dbReference type="CDD" id="cd09276">
    <property type="entry name" value="Rnase_HI_RT_non_LTR"/>
    <property type="match status" value="1"/>
</dbReference>
<dbReference type="SUPFAM" id="SSF53098">
    <property type="entry name" value="Ribonuclease H-like"/>
    <property type="match status" value="1"/>
</dbReference>
<accession>A0AAN8PAE9</accession>